<name>A0A9P7SEH0_9HYPO</name>
<dbReference type="Proteomes" id="UP000706124">
    <property type="component" value="Unassembled WGS sequence"/>
</dbReference>
<proteinExistence type="predicted"/>
<keyword evidence="2" id="KW-1185">Reference proteome</keyword>
<evidence type="ECO:0000313" key="2">
    <source>
        <dbReference type="Proteomes" id="UP000706124"/>
    </source>
</evidence>
<accession>A0A9P7SEH0</accession>
<dbReference type="OrthoDB" id="4943777at2759"/>
<gene>
    <name evidence="1" type="ORF">E4U60_004849</name>
</gene>
<protein>
    <submittedName>
        <fullName evidence="1">Uncharacterized protein</fullName>
    </submittedName>
</protein>
<dbReference type="AlphaFoldDB" id="A0A9P7SEH0"/>
<evidence type="ECO:0000313" key="1">
    <source>
        <dbReference type="EMBL" id="KAG5932962.1"/>
    </source>
</evidence>
<dbReference type="EMBL" id="SRPO01000405">
    <property type="protein sequence ID" value="KAG5932962.1"/>
    <property type="molecule type" value="Genomic_DNA"/>
</dbReference>
<organism evidence="1 2">
    <name type="scientific">Claviceps pazoutovae</name>
    <dbReference type="NCBI Taxonomy" id="1649127"/>
    <lineage>
        <taxon>Eukaryota</taxon>
        <taxon>Fungi</taxon>
        <taxon>Dikarya</taxon>
        <taxon>Ascomycota</taxon>
        <taxon>Pezizomycotina</taxon>
        <taxon>Sordariomycetes</taxon>
        <taxon>Hypocreomycetidae</taxon>
        <taxon>Hypocreales</taxon>
        <taxon>Clavicipitaceae</taxon>
        <taxon>Claviceps</taxon>
    </lineage>
</organism>
<reference evidence="1 2" key="1">
    <citation type="journal article" date="2020" name="bioRxiv">
        <title>Whole genome comparisons of ergot fungi reveals the divergence and evolution of species within the genus Claviceps are the result of varying mechanisms driving genome evolution and host range expansion.</title>
        <authorList>
            <person name="Wyka S.A."/>
            <person name="Mondo S.J."/>
            <person name="Liu M."/>
            <person name="Dettman J."/>
            <person name="Nalam V."/>
            <person name="Broders K.D."/>
        </authorList>
    </citation>
    <scope>NUCLEOTIDE SEQUENCE [LARGE SCALE GENOMIC DNA]</scope>
    <source>
        <strain evidence="1 2">CCC 1485</strain>
    </source>
</reference>
<comment type="caution">
    <text evidence="1">The sequence shown here is derived from an EMBL/GenBank/DDBJ whole genome shotgun (WGS) entry which is preliminary data.</text>
</comment>
<sequence length="121" mass="12940">MKFSNVIGAFALSTLEASRAYASPVEAQSLEGRATEYCCMRAEVTGDNGDSKTAFVSATGGKVLAFNYPNGCQVFLNQDGARPPSQGGCRDWRVSFDNCPTGKVPAVTGEESEVCQNFKRI</sequence>